<dbReference type="PANTHER" id="PTHR40065:SF3">
    <property type="entry name" value="RNA-BINDING PROTEIN YHBY"/>
    <property type="match status" value="1"/>
</dbReference>
<reference evidence="4 5" key="1">
    <citation type="submission" date="2016-04" db="EMBL/GenBank/DDBJ databases">
        <title>Genome sequence of Methanobrevibacter filiformis DSM 11501.</title>
        <authorList>
            <person name="Poehlein A."/>
            <person name="Seedorf H."/>
            <person name="Daniel R."/>
        </authorList>
    </citation>
    <scope>NUCLEOTIDE SEQUENCE [LARGE SCALE GENOMIC DNA]</scope>
    <source>
        <strain evidence="4 5">DSM 11501</strain>
    </source>
</reference>
<keyword evidence="1 2" id="KW-0694">RNA-binding</keyword>
<dbReference type="InterPro" id="IPR001890">
    <property type="entry name" value="RNA-binding_CRM"/>
</dbReference>
<dbReference type="PATRIC" id="fig|55758.3.peg.619"/>
<evidence type="ECO:0000256" key="1">
    <source>
        <dbReference type="ARBA" id="ARBA00022884"/>
    </source>
</evidence>
<dbReference type="Pfam" id="PF01985">
    <property type="entry name" value="CRS1_YhbY"/>
    <property type="match status" value="1"/>
</dbReference>
<dbReference type="InterPro" id="IPR051925">
    <property type="entry name" value="RNA-binding_domain"/>
</dbReference>
<dbReference type="GO" id="GO:0003723">
    <property type="term" value="F:RNA binding"/>
    <property type="evidence" value="ECO:0007669"/>
    <property type="project" value="UniProtKB-UniRule"/>
</dbReference>
<organism evidence="4 5">
    <name type="scientific">Methanobrevibacter filiformis</name>
    <dbReference type="NCBI Taxonomy" id="55758"/>
    <lineage>
        <taxon>Archaea</taxon>
        <taxon>Methanobacteriati</taxon>
        <taxon>Methanobacteriota</taxon>
        <taxon>Methanomada group</taxon>
        <taxon>Methanobacteria</taxon>
        <taxon>Methanobacteriales</taxon>
        <taxon>Methanobacteriaceae</taxon>
        <taxon>Methanobrevibacter</taxon>
    </lineage>
</organism>
<dbReference type="Gene3D" id="3.30.110.60">
    <property type="entry name" value="YhbY-like"/>
    <property type="match status" value="1"/>
</dbReference>
<sequence>MSLTLSKKELMNKALSTITINIGKAGINDNVVEEIKRQLKSCEVVKLRFSKGITNEKENYINNIVNDTRSKLVDVRGNVAVIYKKKP</sequence>
<evidence type="ECO:0000313" key="5">
    <source>
        <dbReference type="Proteomes" id="UP000077066"/>
    </source>
</evidence>
<name>A0A166E318_9EURY</name>
<dbReference type="PROSITE" id="PS51295">
    <property type="entry name" value="CRM"/>
    <property type="match status" value="1"/>
</dbReference>
<evidence type="ECO:0000313" key="4">
    <source>
        <dbReference type="EMBL" id="KZX16224.1"/>
    </source>
</evidence>
<evidence type="ECO:0000256" key="2">
    <source>
        <dbReference type="PROSITE-ProRule" id="PRU00626"/>
    </source>
</evidence>
<dbReference type="SMART" id="SM01103">
    <property type="entry name" value="CRS1_YhbY"/>
    <property type="match status" value="1"/>
</dbReference>
<dbReference type="AlphaFoldDB" id="A0A166E318"/>
<dbReference type="Proteomes" id="UP000077066">
    <property type="component" value="Unassembled WGS sequence"/>
</dbReference>
<proteinExistence type="predicted"/>
<dbReference type="InterPro" id="IPR035920">
    <property type="entry name" value="YhbY-like_sf"/>
</dbReference>
<comment type="caution">
    <text evidence="4">The sequence shown here is derived from an EMBL/GenBank/DDBJ whole genome shotgun (WGS) entry which is preliminary data.</text>
</comment>
<gene>
    <name evidence="4" type="ORF">MBFIL_05540</name>
</gene>
<dbReference type="PANTHER" id="PTHR40065">
    <property type="entry name" value="RNA-BINDING PROTEIN YHBY"/>
    <property type="match status" value="1"/>
</dbReference>
<keyword evidence="5" id="KW-1185">Reference proteome</keyword>
<dbReference type="STRING" id="55758.MBFIL_05540"/>
<protein>
    <submittedName>
        <fullName evidence="4">CRS1 / YhbY (CRM) domain protein</fullName>
    </submittedName>
</protein>
<dbReference type="SUPFAM" id="SSF75471">
    <property type="entry name" value="YhbY-like"/>
    <property type="match status" value="1"/>
</dbReference>
<accession>A0A166E318</accession>
<evidence type="ECO:0000259" key="3">
    <source>
        <dbReference type="PROSITE" id="PS51295"/>
    </source>
</evidence>
<feature type="domain" description="CRM" evidence="3">
    <location>
        <begin position="1"/>
        <end position="87"/>
    </location>
</feature>
<dbReference type="EMBL" id="LWMT01000076">
    <property type="protein sequence ID" value="KZX16224.1"/>
    <property type="molecule type" value="Genomic_DNA"/>
</dbReference>